<comment type="caution">
    <text evidence="2">The sequence shown here is derived from an EMBL/GenBank/DDBJ whole genome shotgun (WGS) entry which is preliminary data.</text>
</comment>
<feature type="transmembrane region" description="Helical" evidence="1">
    <location>
        <begin position="20"/>
        <end position="39"/>
    </location>
</feature>
<name>A0ABU7F370_9TELE</name>
<evidence type="ECO:0000256" key="1">
    <source>
        <dbReference type="SAM" id="Phobius"/>
    </source>
</evidence>
<evidence type="ECO:0000313" key="2">
    <source>
        <dbReference type="EMBL" id="MED6293877.1"/>
    </source>
</evidence>
<dbReference type="Proteomes" id="UP001352852">
    <property type="component" value="Unassembled WGS sequence"/>
</dbReference>
<keyword evidence="1" id="KW-0472">Membrane</keyword>
<accession>A0ABU7F370</accession>
<protein>
    <submittedName>
        <fullName evidence="2">Uncharacterized protein</fullName>
    </submittedName>
</protein>
<gene>
    <name evidence="2" type="ORF">CHARACLAT_015138</name>
</gene>
<proteinExistence type="predicted"/>
<reference evidence="2 3" key="1">
    <citation type="submission" date="2021-06" db="EMBL/GenBank/DDBJ databases">
        <authorList>
            <person name="Palmer J.M."/>
        </authorList>
    </citation>
    <scope>NUCLEOTIDE SEQUENCE [LARGE SCALE GENOMIC DNA]</scope>
    <source>
        <strain evidence="2 3">CL_MEX2019</strain>
        <tissue evidence="2">Muscle</tissue>
    </source>
</reference>
<keyword evidence="3" id="KW-1185">Reference proteome</keyword>
<keyword evidence="1" id="KW-0812">Transmembrane</keyword>
<organism evidence="2 3">
    <name type="scientific">Characodon lateralis</name>
    <dbReference type="NCBI Taxonomy" id="208331"/>
    <lineage>
        <taxon>Eukaryota</taxon>
        <taxon>Metazoa</taxon>
        <taxon>Chordata</taxon>
        <taxon>Craniata</taxon>
        <taxon>Vertebrata</taxon>
        <taxon>Euteleostomi</taxon>
        <taxon>Actinopterygii</taxon>
        <taxon>Neopterygii</taxon>
        <taxon>Teleostei</taxon>
        <taxon>Neoteleostei</taxon>
        <taxon>Acanthomorphata</taxon>
        <taxon>Ovalentaria</taxon>
        <taxon>Atherinomorphae</taxon>
        <taxon>Cyprinodontiformes</taxon>
        <taxon>Goodeidae</taxon>
        <taxon>Characodon</taxon>
    </lineage>
</organism>
<sequence length="101" mass="11089">MLLGVCHILSDLSLLHSHPLSIPISSLLFFSSFFLHGLFENQFSQGSSRKSPQTSPCKALPTSYAVHQSILIDKPLISTCGVILAFNIHIMKFSNGNFIPC</sequence>
<keyword evidence="1" id="KW-1133">Transmembrane helix</keyword>
<dbReference type="EMBL" id="JAHUTJ010074937">
    <property type="protein sequence ID" value="MED6293877.1"/>
    <property type="molecule type" value="Genomic_DNA"/>
</dbReference>
<evidence type="ECO:0000313" key="3">
    <source>
        <dbReference type="Proteomes" id="UP001352852"/>
    </source>
</evidence>